<keyword evidence="2" id="KW-1185">Reference proteome</keyword>
<dbReference type="EMBL" id="AP009389">
    <property type="protein sequence ID" value="BAF60685.1"/>
    <property type="molecule type" value="Genomic_DNA"/>
</dbReference>
<dbReference type="HOGENOM" id="CLU_2070867_0_0_9"/>
<proteinExistence type="predicted"/>
<reference evidence="2" key="1">
    <citation type="journal article" date="2008" name="Genome Res.">
        <title>The genome of Pelotomaculum thermopropionicum reveals niche-associated evolution in anaerobic microbiota.</title>
        <authorList>
            <person name="Kosaka T."/>
            <person name="Kato S."/>
            <person name="Shimoyama T."/>
            <person name="Ishii S."/>
            <person name="Abe T."/>
            <person name="Watanabe K."/>
        </authorList>
    </citation>
    <scope>NUCLEOTIDE SEQUENCE [LARGE SCALE GENOMIC DNA]</scope>
    <source>
        <strain evidence="2">DSM 13744 / JCM 10971 / SI</strain>
    </source>
</reference>
<dbReference type="KEGG" id="pth:PTH_2504"/>
<sequence length="118" mass="13995">MFPKANELLEDMAKIGIIHKNYAEFFYYRWYRDDYYEWCRVKEVIATVNREGKNVVGITWNSGSPAKLLSKLIEKYRGKTQEVVSLHETVKKLTKPEEPKNIEYTDDVFIEKEGEHSE</sequence>
<evidence type="ECO:0000313" key="1">
    <source>
        <dbReference type="EMBL" id="BAF60685.1"/>
    </source>
</evidence>
<evidence type="ECO:0000313" key="2">
    <source>
        <dbReference type="Proteomes" id="UP000006556"/>
    </source>
</evidence>
<gene>
    <name evidence="1" type="ordered locus">PTH_2504</name>
</gene>
<protein>
    <submittedName>
        <fullName evidence="1">Uncharacterized protein</fullName>
    </submittedName>
</protein>
<dbReference type="Proteomes" id="UP000006556">
    <property type="component" value="Chromosome"/>
</dbReference>
<dbReference type="STRING" id="370438.PTH_2504"/>
<dbReference type="AlphaFoldDB" id="A5CZB6"/>
<organism evidence="1 2">
    <name type="scientific">Pelotomaculum thermopropionicum (strain DSM 13744 / JCM 10971 / SI)</name>
    <dbReference type="NCBI Taxonomy" id="370438"/>
    <lineage>
        <taxon>Bacteria</taxon>
        <taxon>Bacillati</taxon>
        <taxon>Bacillota</taxon>
        <taxon>Clostridia</taxon>
        <taxon>Eubacteriales</taxon>
        <taxon>Desulfotomaculaceae</taxon>
        <taxon>Pelotomaculum</taxon>
    </lineage>
</organism>
<accession>A5CZB6</accession>
<name>A5CZB6_PELTS</name>